<keyword evidence="6 10" id="KW-0106">Calcium</keyword>
<evidence type="ECO:0000256" key="4">
    <source>
        <dbReference type="ARBA" id="ARBA00022723"/>
    </source>
</evidence>
<keyword evidence="13" id="KW-1185">Reference proteome</keyword>
<evidence type="ECO:0000259" key="11">
    <source>
        <dbReference type="PROSITE" id="PS51828"/>
    </source>
</evidence>
<dbReference type="PROSITE" id="PS51828">
    <property type="entry name" value="PTX_2"/>
    <property type="match status" value="1"/>
</dbReference>
<dbReference type="PANTHER" id="PTHR45869:SF7">
    <property type="entry name" value="C-REACTIVE PROTEIN"/>
    <property type="match status" value="1"/>
</dbReference>
<dbReference type="EMBL" id="DYDO01000009">
    <property type="protein sequence ID" value="DBA18165.1"/>
    <property type="molecule type" value="Genomic_DNA"/>
</dbReference>
<evidence type="ECO:0000256" key="10">
    <source>
        <dbReference type="RuleBase" id="RU362112"/>
    </source>
</evidence>
<evidence type="ECO:0000256" key="7">
    <source>
        <dbReference type="ARBA" id="ARBA00023157"/>
    </source>
</evidence>
<dbReference type="FunFam" id="2.60.120.200:FF:000070">
    <property type="entry name" value="Serum amyloid P-component"/>
    <property type="match status" value="1"/>
</dbReference>
<comment type="similarity">
    <text evidence="8 10">Belongs to the pentraxin family.</text>
</comment>
<comment type="caution">
    <text evidence="12">The sequence shown here is derived from an EMBL/GenBank/DDBJ whole genome shotgun (WGS) entry which is preliminary data.</text>
</comment>
<dbReference type="InterPro" id="IPR051005">
    <property type="entry name" value="Pentraxin_domain"/>
</dbReference>
<dbReference type="SMART" id="SM00159">
    <property type="entry name" value="PTX"/>
    <property type="match status" value="1"/>
</dbReference>
<comment type="cofactor">
    <cofactor evidence="10">
        <name>Ca(2+)</name>
        <dbReference type="ChEBI" id="CHEBI:29108"/>
    </cofactor>
    <text evidence="10">Binds 2 calcium ions per subunit.</text>
</comment>
<dbReference type="GO" id="GO:0046872">
    <property type="term" value="F:metal ion binding"/>
    <property type="evidence" value="ECO:0007669"/>
    <property type="project" value="UniProtKB-KW"/>
</dbReference>
<keyword evidence="7" id="KW-1015">Disulfide bond</keyword>
<dbReference type="CDD" id="cd00152">
    <property type="entry name" value="PTX"/>
    <property type="match status" value="1"/>
</dbReference>
<dbReference type="Gene3D" id="2.60.120.200">
    <property type="match status" value="1"/>
</dbReference>
<dbReference type="PROSITE" id="PS00289">
    <property type="entry name" value="PTX_1"/>
    <property type="match status" value="1"/>
</dbReference>
<comment type="subcellular location">
    <subcellularLocation>
        <location evidence="1 10">Secreted</location>
    </subcellularLocation>
</comment>
<comment type="caution">
    <text evidence="9">Lacks conserved residue(s) required for the propagation of feature annotation.</text>
</comment>
<dbReference type="PRINTS" id="PR00895">
    <property type="entry name" value="PENTAXIN"/>
</dbReference>
<organism evidence="12 13">
    <name type="scientific">Pyxicephalus adspersus</name>
    <name type="common">African bullfrog</name>
    <dbReference type="NCBI Taxonomy" id="30357"/>
    <lineage>
        <taxon>Eukaryota</taxon>
        <taxon>Metazoa</taxon>
        <taxon>Chordata</taxon>
        <taxon>Craniata</taxon>
        <taxon>Vertebrata</taxon>
        <taxon>Euteleostomi</taxon>
        <taxon>Amphibia</taxon>
        <taxon>Batrachia</taxon>
        <taxon>Anura</taxon>
        <taxon>Neobatrachia</taxon>
        <taxon>Ranoidea</taxon>
        <taxon>Pyxicephalidae</taxon>
        <taxon>Pyxicephalinae</taxon>
        <taxon>Pyxicephalus</taxon>
    </lineage>
</organism>
<accession>A0AAV3A3N7</accession>
<dbReference type="InterPro" id="IPR001759">
    <property type="entry name" value="PTX_dom"/>
</dbReference>
<keyword evidence="3" id="KW-0964">Secreted</keyword>
<keyword evidence="5" id="KW-0732">Signal</keyword>
<dbReference type="AlphaFoldDB" id="A0AAV3A3N7"/>
<dbReference type="GO" id="GO:0006953">
    <property type="term" value="P:acute-phase response"/>
    <property type="evidence" value="ECO:0007669"/>
    <property type="project" value="UniProtKB-KW"/>
</dbReference>
<evidence type="ECO:0000313" key="13">
    <source>
        <dbReference type="Proteomes" id="UP001181693"/>
    </source>
</evidence>
<keyword evidence="2" id="KW-0011">Acute phase</keyword>
<dbReference type="SUPFAM" id="SSF49899">
    <property type="entry name" value="Concanavalin A-like lectins/glucanases"/>
    <property type="match status" value="1"/>
</dbReference>
<evidence type="ECO:0000256" key="6">
    <source>
        <dbReference type="ARBA" id="ARBA00022837"/>
    </source>
</evidence>
<protein>
    <recommendedName>
        <fullName evidence="10">Pentraxin family member</fullName>
    </recommendedName>
</protein>
<evidence type="ECO:0000313" key="12">
    <source>
        <dbReference type="EMBL" id="DBA18165.1"/>
    </source>
</evidence>
<evidence type="ECO:0000256" key="5">
    <source>
        <dbReference type="ARBA" id="ARBA00022729"/>
    </source>
</evidence>
<dbReference type="Pfam" id="PF00354">
    <property type="entry name" value="Pentaxin"/>
    <property type="match status" value="1"/>
</dbReference>
<reference evidence="12" key="1">
    <citation type="thesis" date="2020" institute="ProQuest LLC" country="789 East Eisenhower Parkway, Ann Arbor, MI, USA">
        <title>Comparative Genomics and Chromosome Evolution.</title>
        <authorList>
            <person name="Mudd A.B."/>
        </authorList>
    </citation>
    <scope>NUCLEOTIDE SEQUENCE</scope>
    <source>
        <strain evidence="12">1538</strain>
        <tissue evidence="12">Blood</tissue>
    </source>
</reference>
<dbReference type="GO" id="GO:0005576">
    <property type="term" value="C:extracellular region"/>
    <property type="evidence" value="ECO:0007669"/>
    <property type="project" value="UniProtKB-SubCell"/>
</dbReference>
<keyword evidence="4 10" id="KW-0479">Metal-binding</keyword>
<proteinExistence type="inferred from homology"/>
<dbReference type="InterPro" id="IPR030476">
    <property type="entry name" value="Pentaxin_CS"/>
</dbReference>
<gene>
    <name evidence="12" type="ORF">GDO54_016447</name>
</gene>
<dbReference type="InterPro" id="IPR013320">
    <property type="entry name" value="ConA-like_dom_sf"/>
</dbReference>
<evidence type="ECO:0000256" key="1">
    <source>
        <dbReference type="ARBA" id="ARBA00004613"/>
    </source>
</evidence>
<evidence type="ECO:0000256" key="9">
    <source>
        <dbReference type="PROSITE-ProRule" id="PRU01172"/>
    </source>
</evidence>
<sequence length="186" mass="20857">MKGKVFLFPKPTATAHVILKPNITKPLEKVTVCLKSYTELTRTYSLFSLAKHSEGHNTFLIFPKPPNNCLVYVQEVENVFKIDTEVLDWQHTCVSWDSSTGVIQLWINGKLYPRRVSKKGATIGPKTSIVLGQDQDSFGGGFDINQSFSGEKSDVHMWDYVLTPEDMQKGMAGGFNGNLINWNSLN</sequence>
<comment type="subunit">
    <text evidence="10">Homopentamer. Pentaxin (or pentraxin) have a discoid arrangement of 5 non-covalently bound subunits.</text>
</comment>
<feature type="domain" description="Pentraxin (PTX)" evidence="11">
    <location>
        <begin position="2"/>
        <end position="186"/>
    </location>
</feature>
<evidence type="ECO:0000256" key="2">
    <source>
        <dbReference type="ARBA" id="ARBA00022486"/>
    </source>
</evidence>
<dbReference type="Proteomes" id="UP001181693">
    <property type="component" value="Unassembled WGS sequence"/>
</dbReference>
<evidence type="ECO:0000256" key="8">
    <source>
        <dbReference type="ARBA" id="ARBA00038102"/>
    </source>
</evidence>
<evidence type="ECO:0000256" key="3">
    <source>
        <dbReference type="ARBA" id="ARBA00022525"/>
    </source>
</evidence>
<dbReference type="PANTHER" id="PTHR45869">
    <property type="entry name" value="C-REACTIVE PROTEIN-RELATED"/>
    <property type="match status" value="1"/>
</dbReference>
<name>A0AAV3A3N7_PYXAD</name>